<sequence>MRATKDSPSLNGQRLERLIERIDTHARQEGIQPTSMAALQTMRLHTSQSRQPQLYEPGLVIIAQGRKYAHLSDRTLYYGAGHYLIQAMPLPFECETLASADAPLLGLLIRITPERLTTLVRHLPPPAPEPPYPMEAIALDDTLIESLLRLLDCLDDPVMAAALGEDRLREAIFHALRGPQGDALKHLLYQQGQHAYARIGRVLEHIQTRFDEAFSVEALARTVHMSTSAFYSHFKQITGLSPLQYQKQVRLLNARRLLAQAEQNVSSVARTVGYLSPSQFSREYKRYFGVSPQKDARPAPAA</sequence>
<keyword evidence="1" id="KW-0805">Transcription regulation</keyword>
<accession>A0ABU1GTV6</accession>
<organism evidence="5 6">
    <name type="scientific">Larsenimonas suaedae</name>
    <dbReference type="NCBI Taxonomy" id="1851019"/>
    <lineage>
        <taxon>Bacteria</taxon>
        <taxon>Pseudomonadati</taxon>
        <taxon>Pseudomonadota</taxon>
        <taxon>Gammaproteobacteria</taxon>
        <taxon>Oceanospirillales</taxon>
        <taxon>Halomonadaceae</taxon>
        <taxon>Larsenimonas</taxon>
    </lineage>
</organism>
<dbReference type="PANTHER" id="PTHR43436">
    <property type="entry name" value="ARAC-FAMILY TRANSCRIPTIONAL REGULATOR"/>
    <property type="match status" value="1"/>
</dbReference>
<proteinExistence type="predicted"/>
<keyword evidence="3" id="KW-0804">Transcription</keyword>
<reference evidence="5 6" key="1">
    <citation type="submission" date="2023-04" db="EMBL/GenBank/DDBJ databases">
        <title>A long-awaited taxogenomic arrangement of the family Halomonadaceae.</title>
        <authorList>
            <person name="De La Haba R."/>
            <person name="Chuvochina M."/>
            <person name="Wittouck S."/>
            <person name="Arahal D.R."/>
            <person name="Sanchez-Porro C."/>
            <person name="Hugenholtz P."/>
            <person name="Ventosa A."/>
        </authorList>
    </citation>
    <scope>NUCLEOTIDE SEQUENCE [LARGE SCALE GENOMIC DNA]</scope>
    <source>
        <strain evidence="5 6">DSM 22428</strain>
    </source>
</reference>
<gene>
    <name evidence="5" type="ORF">QC825_05170</name>
</gene>
<dbReference type="Proteomes" id="UP001269375">
    <property type="component" value="Unassembled WGS sequence"/>
</dbReference>
<evidence type="ECO:0000256" key="1">
    <source>
        <dbReference type="ARBA" id="ARBA00023015"/>
    </source>
</evidence>
<evidence type="ECO:0000313" key="6">
    <source>
        <dbReference type="Proteomes" id="UP001269375"/>
    </source>
</evidence>
<dbReference type="Pfam" id="PF06719">
    <property type="entry name" value="AraC_N"/>
    <property type="match status" value="1"/>
</dbReference>
<dbReference type="PANTHER" id="PTHR43436:SF2">
    <property type="entry name" value="ARAC_XYLS FAMILY TRANSCRIPTIONAL REGULATOR"/>
    <property type="match status" value="1"/>
</dbReference>
<dbReference type="EMBL" id="JARWAO010000002">
    <property type="protein sequence ID" value="MDR5895459.1"/>
    <property type="molecule type" value="Genomic_DNA"/>
</dbReference>
<dbReference type="PRINTS" id="PR00032">
    <property type="entry name" value="HTHARAC"/>
</dbReference>
<comment type="caution">
    <text evidence="5">The sequence shown here is derived from an EMBL/GenBank/DDBJ whole genome shotgun (WGS) entry which is preliminary data.</text>
</comment>
<keyword evidence="6" id="KW-1185">Reference proteome</keyword>
<dbReference type="RefSeq" id="WP_251591348.1">
    <property type="nucleotide sequence ID" value="NZ_JAMLJI010000001.1"/>
</dbReference>
<dbReference type="Gene3D" id="1.10.10.60">
    <property type="entry name" value="Homeodomain-like"/>
    <property type="match status" value="2"/>
</dbReference>
<evidence type="ECO:0000259" key="4">
    <source>
        <dbReference type="PROSITE" id="PS01124"/>
    </source>
</evidence>
<dbReference type="InterPro" id="IPR009594">
    <property type="entry name" value="Tscrpt_reg_HTH_AraC_N"/>
</dbReference>
<dbReference type="InterPro" id="IPR018060">
    <property type="entry name" value="HTH_AraC"/>
</dbReference>
<dbReference type="PROSITE" id="PS01124">
    <property type="entry name" value="HTH_ARAC_FAMILY_2"/>
    <property type="match status" value="1"/>
</dbReference>
<evidence type="ECO:0000256" key="2">
    <source>
        <dbReference type="ARBA" id="ARBA00023125"/>
    </source>
</evidence>
<dbReference type="SMART" id="SM00342">
    <property type="entry name" value="HTH_ARAC"/>
    <property type="match status" value="1"/>
</dbReference>
<dbReference type="Pfam" id="PF12833">
    <property type="entry name" value="HTH_18"/>
    <property type="match status" value="1"/>
</dbReference>
<name>A0ABU1GTV6_9GAMM</name>
<keyword evidence="2" id="KW-0238">DNA-binding</keyword>
<dbReference type="PROSITE" id="PS00041">
    <property type="entry name" value="HTH_ARAC_FAMILY_1"/>
    <property type="match status" value="1"/>
</dbReference>
<evidence type="ECO:0000313" key="5">
    <source>
        <dbReference type="EMBL" id="MDR5895459.1"/>
    </source>
</evidence>
<dbReference type="InterPro" id="IPR020449">
    <property type="entry name" value="Tscrpt_reg_AraC-type_HTH"/>
</dbReference>
<evidence type="ECO:0000256" key="3">
    <source>
        <dbReference type="ARBA" id="ARBA00023163"/>
    </source>
</evidence>
<dbReference type="SUPFAM" id="SSF46689">
    <property type="entry name" value="Homeodomain-like"/>
    <property type="match status" value="2"/>
</dbReference>
<dbReference type="InterPro" id="IPR018062">
    <property type="entry name" value="HTH_AraC-typ_CS"/>
</dbReference>
<feature type="domain" description="HTH araC/xylS-type" evidence="4">
    <location>
        <begin position="200"/>
        <end position="298"/>
    </location>
</feature>
<protein>
    <submittedName>
        <fullName evidence="5">AraC family transcriptional regulator</fullName>
    </submittedName>
</protein>
<dbReference type="InterPro" id="IPR009057">
    <property type="entry name" value="Homeodomain-like_sf"/>
</dbReference>